<name>A0A4C1VVT4_EUMVA</name>
<dbReference type="AlphaFoldDB" id="A0A4C1VVT4"/>
<dbReference type="EMBL" id="BGZK01000433">
    <property type="protein sequence ID" value="GBP43278.1"/>
    <property type="molecule type" value="Genomic_DNA"/>
</dbReference>
<accession>A0A4C1VVT4</accession>
<evidence type="ECO:0000313" key="2">
    <source>
        <dbReference type="Proteomes" id="UP000299102"/>
    </source>
</evidence>
<comment type="caution">
    <text evidence="1">The sequence shown here is derived from an EMBL/GenBank/DDBJ whole genome shotgun (WGS) entry which is preliminary data.</text>
</comment>
<dbReference type="Proteomes" id="UP000299102">
    <property type="component" value="Unassembled WGS sequence"/>
</dbReference>
<protein>
    <submittedName>
        <fullName evidence="1">Uncharacterized protein</fullName>
    </submittedName>
</protein>
<reference evidence="1 2" key="1">
    <citation type="journal article" date="2019" name="Commun. Biol.">
        <title>The bagworm genome reveals a unique fibroin gene that provides high tensile strength.</title>
        <authorList>
            <person name="Kono N."/>
            <person name="Nakamura H."/>
            <person name="Ohtoshi R."/>
            <person name="Tomita M."/>
            <person name="Numata K."/>
            <person name="Arakawa K."/>
        </authorList>
    </citation>
    <scope>NUCLEOTIDE SEQUENCE [LARGE SCALE GENOMIC DNA]</scope>
</reference>
<gene>
    <name evidence="1" type="ORF">EVAR_31161_1</name>
</gene>
<proteinExistence type="predicted"/>
<sequence length="150" mass="17149">MCEILTSECEKWIWYYFNKKRGTRELVDTTVFLDVTLDNKLQWGPHLSELAIRLGSAAFAVRNITIFSDIQTARLVDFECLHSLMSYGILLWGHAADVHRNFVLQKRGIRAIYGPEPRVSLRTTPDGVVLNVVLPLPHLRDPLSTRSRNG</sequence>
<organism evidence="1 2">
    <name type="scientific">Eumeta variegata</name>
    <name type="common">Bagworm moth</name>
    <name type="synonym">Eumeta japonica</name>
    <dbReference type="NCBI Taxonomy" id="151549"/>
    <lineage>
        <taxon>Eukaryota</taxon>
        <taxon>Metazoa</taxon>
        <taxon>Ecdysozoa</taxon>
        <taxon>Arthropoda</taxon>
        <taxon>Hexapoda</taxon>
        <taxon>Insecta</taxon>
        <taxon>Pterygota</taxon>
        <taxon>Neoptera</taxon>
        <taxon>Endopterygota</taxon>
        <taxon>Lepidoptera</taxon>
        <taxon>Glossata</taxon>
        <taxon>Ditrysia</taxon>
        <taxon>Tineoidea</taxon>
        <taxon>Psychidae</taxon>
        <taxon>Oiketicinae</taxon>
        <taxon>Eumeta</taxon>
    </lineage>
</organism>
<evidence type="ECO:0000313" key="1">
    <source>
        <dbReference type="EMBL" id="GBP43278.1"/>
    </source>
</evidence>
<dbReference type="OrthoDB" id="414730at2759"/>
<keyword evidence="2" id="KW-1185">Reference proteome</keyword>